<protein>
    <submittedName>
        <fullName evidence="1">Uncharacterized protein</fullName>
    </submittedName>
</protein>
<proteinExistence type="predicted"/>
<evidence type="ECO:0000313" key="1">
    <source>
        <dbReference type="EMBL" id="KIO26026.1"/>
    </source>
</evidence>
<evidence type="ECO:0000313" key="2">
    <source>
        <dbReference type="Proteomes" id="UP000054248"/>
    </source>
</evidence>
<dbReference type="Proteomes" id="UP000054248">
    <property type="component" value="Unassembled WGS sequence"/>
</dbReference>
<sequence length="175" mass="19860">MLSGDTKHQQKIDEIKLLLKDSLKEDVVPYVNTVISSDIDHQLDEMIQGLVAEEIARQIPQSLRDQIMEHKRHLEEVYVSLQNAEARRANALLRSTHLKDPLHPLLKANGEVSDKFPRDLTALFALDAAAAKALSAEYGLPDIGDSRERNLNRFMQFCGVSYQMARREVQVDLNL</sequence>
<reference evidence="2" key="2">
    <citation type="submission" date="2015-01" db="EMBL/GenBank/DDBJ databases">
        <title>Evolutionary Origins and Diversification of the Mycorrhizal Mutualists.</title>
        <authorList>
            <consortium name="DOE Joint Genome Institute"/>
            <consortium name="Mycorrhizal Genomics Consortium"/>
            <person name="Kohler A."/>
            <person name="Kuo A."/>
            <person name="Nagy L.G."/>
            <person name="Floudas D."/>
            <person name="Copeland A."/>
            <person name="Barry K.W."/>
            <person name="Cichocki N."/>
            <person name="Veneault-Fourrey C."/>
            <person name="LaButti K."/>
            <person name="Lindquist E.A."/>
            <person name="Lipzen A."/>
            <person name="Lundell T."/>
            <person name="Morin E."/>
            <person name="Murat C."/>
            <person name="Riley R."/>
            <person name="Ohm R."/>
            <person name="Sun H."/>
            <person name="Tunlid A."/>
            <person name="Henrissat B."/>
            <person name="Grigoriev I.V."/>
            <person name="Hibbett D.S."/>
            <person name="Martin F."/>
        </authorList>
    </citation>
    <scope>NUCLEOTIDE SEQUENCE [LARGE SCALE GENOMIC DNA]</scope>
    <source>
        <strain evidence="2">MUT 4182</strain>
    </source>
</reference>
<accession>A0A0C3QHG9</accession>
<dbReference type="AlphaFoldDB" id="A0A0C3QHG9"/>
<name>A0A0C3QHG9_9AGAM</name>
<dbReference type="HOGENOM" id="CLU_1533706_0_0_1"/>
<dbReference type="OrthoDB" id="3235759at2759"/>
<organism evidence="1 2">
    <name type="scientific">Tulasnella calospora MUT 4182</name>
    <dbReference type="NCBI Taxonomy" id="1051891"/>
    <lineage>
        <taxon>Eukaryota</taxon>
        <taxon>Fungi</taxon>
        <taxon>Dikarya</taxon>
        <taxon>Basidiomycota</taxon>
        <taxon>Agaricomycotina</taxon>
        <taxon>Agaricomycetes</taxon>
        <taxon>Cantharellales</taxon>
        <taxon>Tulasnellaceae</taxon>
        <taxon>Tulasnella</taxon>
    </lineage>
</organism>
<gene>
    <name evidence="1" type="ORF">M407DRAFT_24688</name>
</gene>
<dbReference type="EMBL" id="KN823031">
    <property type="protein sequence ID" value="KIO26026.1"/>
    <property type="molecule type" value="Genomic_DNA"/>
</dbReference>
<reference evidence="1 2" key="1">
    <citation type="submission" date="2014-04" db="EMBL/GenBank/DDBJ databases">
        <authorList>
            <consortium name="DOE Joint Genome Institute"/>
            <person name="Kuo A."/>
            <person name="Girlanda M."/>
            <person name="Perotto S."/>
            <person name="Kohler A."/>
            <person name="Nagy L.G."/>
            <person name="Floudas D."/>
            <person name="Copeland A."/>
            <person name="Barry K.W."/>
            <person name="Cichocki N."/>
            <person name="Veneault-Fourrey C."/>
            <person name="LaButti K."/>
            <person name="Lindquist E.A."/>
            <person name="Lipzen A."/>
            <person name="Lundell T."/>
            <person name="Morin E."/>
            <person name="Murat C."/>
            <person name="Sun H."/>
            <person name="Tunlid A."/>
            <person name="Henrissat B."/>
            <person name="Grigoriev I.V."/>
            <person name="Hibbett D.S."/>
            <person name="Martin F."/>
            <person name="Nordberg H.P."/>
            <person name="Cantor M.N."/>
            <person name="Hua S.X."/>
        </authorList>
    </citation>
    <scope>NUCLEOTIDE SEQUENCE [LARGE SCALE GENOMIC DNA]</scope>
    <source>
        <strain evidence="1 2">MUT 4182</strain>
    </source>
</reference>
<keyword evidence="2" id="KW-1185">Reference proteome</keyword>